<evidence type="ECO:0000313" key="3">
    <source>
        <dbReference type="Proteomes" id="UP000199054"/>
    </source>
</evidence>
<accession>A0A1H8L2H9</accession>
<dbReference type="GO" id="GO:0016757">
    <property type="term" value="F:glycosyltransferase activity"/>
    <property type="evidence" value="ECO:0007669"/>
    <property type="project" value="InterPro"/>
</dbReference>
<name>A0A1H8L2H9_9RHOB</name>
<dbReference type="RefSeq" id="WP_090614680.1">
    <property type="nucleotide sequence ID" value="NZ_CP067124.1"/>
</dbReference>
<evidence type="ECO:0000313" key="2">
    <source>
        <dbReference type="EMBL" id="SEN99372.1"/>
    </source>
</evidence>
<dbReference type="STRING" id="34002.SAMN04489859_102712"/>
<gene>
    <name evidence="2" type="ORF">SAMN04489859_102712</name>
</gene>
<dbReference type="EMBL" id="FODE01000027">
    <property type="protein sequence ID" value="SEN99372.1"/>
    <property type="molecule type" value="Genomic_DNA"/>
</dbReference>
<dbReference type="OrthoDB" id="6935590at2"/>
<reference evidence="2 3" key="1">
    <citation type="submission" date="2016-10" db="EMBL/GenBank/DDBJ databases">
        <authorList>
            <person name="de Groot N.N."/>
        </authorList>
    </citation>
    <scope>NUCLEOTIDE SEQUENCE [LARGE SCALE GENOMIC DNA]</scope>
    <source>
        <strain evidence="2 3">DSM 8512</strain>
    </source>
</reference>
<feature type="domain" description="Glycosyltransferase 61 catalytic" evidence="1">
    <location>
        <begin position="136"/>
        <end position="295"/>
    </location>
</feature>
<proteinExistence type="predicted"/>
<sequence length="348" mass="39316">MRALDRARPFVNVVLRKVGLLGTLEARAIERRVLQPAQTERVPPAIFLPGQLERATKVIKGGDLARSRTYLESTTVTHGEVVEYVIRDAFVHPGGVDLWGARLYTSRPRLLDMRPLRYPEIERAAYCMDAVSRERFGHWLTDACPTSLLADDGQLPIIDVRPTWPHAMAYAAAFGIKQAQGPFRVRRLSVFEDLAQGSSKRARYRELRRRLAVVPPPRGGASRIYLRRGETGDRRLLNNEEAVMRRLEQRGFHTVDVHNLELAEIHTALQHASTIVSLDGSHITHIYYMAPEQAVLVTLIPDDRFVDVHKNYCDCVGMGYGFLVCRRAGSGYDVDLDDLERTLDLIPA</sequence>
<dbReference type="InterPro" id="IPR049625">
    <property type="entry name" value="Glyco_transf_61_cat"/>
</dbReference>
<protein>
    <recommendedName>
        <fullName evidence="1">Glycosyltransferase 61 catalytic domain-containing protein</fullName>
    </recommendedName>
</protein>
<organism evidence="2 3">
    <name type="scientific">Paracoccus alcaliphilus</name>
    <dbReference type="NCBI Taxonomy" id="34002"/>
    <lineage>
        <taxon>Bacteria</taxon>
        <taxon>Pseudomonadati</taxon>
        <taxon>Pseudomonadota</taxon>
        <taxon>Alphaproteobacteria</taxon>
        <taxon>Rhodobacterales</taxon>
        <taxon>Paracoccaceae</taxon>
        <taxon>Paracoccus</taxon>
    </lineage>
</organism>
<dbReference type="Proteomes" id="UP000199054">
    <property type="component" value="Unassembled WGS sequence"/>
</dbReference>
<evidence type="ECO:0000259" key="1">
    <source>
        <dbReference type="Pfam" id="PF04577"/>
    </source>
</evidence>
<dbReference type="Pfam" id="PF04577">
    <property type="entry name" value="Glyco_transf_61"/>
    <property type="match status" value="1"/>
</dbReference>
<dbReference type="AlphaFoldDB" id="A0A1H8L2H9"/>
<keyword evidence="3" id="KW-1185">Reference proteome</keyword>